<dbReference type="RefSeq" id="WP_015901979.1">
    <property type="nucleotide sequence ID" value="NC_012115.1"/>
</dbReference>
<dbReference type="HOGENOM" id="CLU_036146_2_0_7"/>
<sequence length="376" mass="43778">MFTAFYYIFSLFIYFISLPFLIILSFKSKYKKSIPARFFLYKNPPFCEKRYWFHSCSLGETRALRPVIEQFEKVNISVITNTGFEEAKKYKNADVRFLPYEIFLPFWVKPCNTLIVMEAELWYMLFYTAKRKCSKTVLLNARISEKSYPKYLKFKWFYKKIFQNIDLVLAQSETDRQRLVSLGAKNVEVVGNIKTYFNPSITTRYIKTKPLIVVASTHENEEKLILENLPLNEYQVVVVPRHPERFEEVYKILNNYGSAVRISDICKNGEKECKLDGDLILMDKMGELVNLYAVADIVILGGSFVDNVGGHNPVEAAYFNKPIISGKYIFNQKALYSEVDGIVICDVDEITDQLKNIQNTTIRNRTDIKKIISLIL</sequence>
<feature type="transmembrane region" description="Helical" evidence="9">
    <location>
        <begin position="6"/>
        <end position="26"/>
    </location>
</feature>
<gene>
    <name evidence="11" type="ordered locus">NAMH_1452</name>
</gene>
<dbReference type="InterPro" id="IPR038107">
    <property type="entry name" value="Glycos_transf_N_sf"/>
</dbReference>
<keyword evidence="9" id="KW-0448">Lipopolysaccharide biosynthesis</keyword>
<comment type="function">
    <text evidence="9">Involved in lipopolysaccharide (LPS) biosynthesis. Catalyzes the transfer of 3-deoxy-D-manno-octulosonate (Kdo) residue(s) from CMP-Kdo to lipid IV(A), the tetraacyldisaccharide-1,4'-bisphosphate precursor of lipid A.</text>
</comment>
<keyword evidence="4 9" id="KW-0808">Transferase</keyword>
<feature type="site" description="Transition state stabilizer" evidence="8">
    <location>
        <position position="194"/>
    </location>
</feature>
<comment type="catalytic activity">
    <reaction evidence="6 9">
        <text>lipid IVA (E. coli) + CMP-3-deoxy-beta-D-manno-octulosonate = alpha-Kdo-(2-&gt;6)-lipid IVA (E. coli) + CMP + H(+)</text>
        <dbReference type="Rhea" id="RHEA:28066"/>
        <dbReference type="ChEBI" id="CHEBI:15378"/>
        <dbReference type="ChEBI" id="CHEBI:58603"/>
        <dbReference type="ChEBI" id="CHEBI:60364"/>
        <dbReference type="ChEBI" id="CHEBI:60377"/>
        <dbReference type="ChEBI" id="CHEBI:85987"/>
        <dbReference type="EC" id="2.4.99.12"/>
    </reaction>
</comment>
<dbReference type="Gene3D" id="3.40.50.2000">
    <property type="entry name" value="Glycogen Phosphorylase B"/>
    <property type="match status" value="1"/>
</dbReference>
<dbReference type="EC" id="2.4.99.12" evidence="2 9"/>
<evidence type="ECO:0000256" key="7">
    <source>
        <dbReference type="PIRSR" id="PIRSR639901-1"/>
    </source>
</evidence>
<proteinExistence type="inferred from homology"/>
<dbReference type="AlphaFoldDB" id="B9L657"/>
<evidence type="ECO:0000313" key="11">
    <source>
        <dbReference type="EMBL" id="ACM92927.1"/>
    </source>
</evidence>
<organism evidence="11 12">
    <name type="scientific">Nautilia profundicola (strain ATCC BAA-1463 / DSM 18972 / AmH)</name>
    <dbReference type="NCBI Taxonomy" id="598659"/>
    <lineage>
        <taxon>Bacteria</taxon>
        <taxon>Pseudomonadati</taxon>
        <taxon>Campylobacterota</taxon>
        <taxon>Epsilonproteobacteria</taxon>
        <taxon>Nautiliales</taxon>
        <taxon>Nautiliaceae</taxon>
        <taxon>Nautilia</taxon>
    </lineage>
</organism>
<dbReference type="KEGG" id="nam:NAMH_1452"/>
<reference evidence="11 12" key="1">
    <citation type="journal article" date="2009" name="PLoS Genet.">
        <title>Adaptations to submarine hydrothermal environments exemplified by the genome of Nautilia profundicola.</title>
        <authorList>
            <person name="Campbell B.J."/>
            <person name="Smith J.L."/>
            <person name="Hanson T.E."/>
            <person name="Klotz M.G."/>
            <person name="Stein L.Y."/>
            <person name="Lee C.K."/>
            <person name="Wu D."/>
            <person name="Robinson J.M."/>
            <person name="Khouri H.M."/>
            <person name="Eisen J.A."/>
            <person name="Cary S.C."/>
        </authorList>
    </citation>
    <scope>NUCLEOTIDE SEQUENCE [LARGE SCALE GENOMIC DNA]</scope>
    <source>
        <strain evidence="12">ATCC BAA-1463 / DSM 18972 / AmH</strain>
    </source>
</reference>
<keyword evidence="9" id="KW-1003">Cell membrane</keyword>
<dbReference type="Pfam" id="PF04413">
    <property type="entry name" value="Glycos_transf_N"/>
    <property type="match status" value="1"/>
</dbReference>
<dbReference type="eggNOG" id="COG1519">
    <property type="taxonomic scope" value="Bacteria"/>
</dbReference>
<evidence type="ECO:0000256" key="8">
    <source>
        <dbReference type="PIRSR" id="PIRSR639901-2"/>
    </source>
</evidence>
<feature type="active site" description="Proton acceptor" evidence="7">
    <location>
        <position position="60"/>
    </location>
</feature>
<dbReference type="Proteomes" id="UP000000448">
    <property type="component" value="Chromosome"/>
</dbReference>
<evidence type="ECO:0000256" key="4">
    <source>
        <dbReference type="ARBA" id="ARBA00022679"/>
    </source>
</evidence>
<feature type="domain" description="3-deoxy-D-manno-octulosonic-acid transferase N-terminal" evidence="10">
    <location>
        <begin position="33"/>
        <end position="195"/>
    </location>
</feature>
<dbReference type="InterPro" id="IPR039901">
    <property type="entry name" value="Kdotransferase"/>
</dbReference>
<dbReference type="Gene3D" id="3.40.50.11720">
    <property type="entry name" value="3-Deoxy-D-manno-octulosonic-acid transferase, N-terminal domain"/>
    <property type="match status" value="1"/>
</dbReference>
<evidence type="ECO:0000313" key="12">
    <source>
        <dbReference type="Proteomes" id="UP000000448"/>
    </source>
</evidence>
<evidence type="ECO:0000256" key="6">
    <source>
        <dbReference type="ARBA" id="ARBA00049183"/>
    </source>
</evidence>
<dbReference type="GO" id="GO:0009244">
    <property type="term" value="P:lipopolysaccharide core region biosynthetic process"/>
    <property type="evidence" value="ECO:0007669"/>
    <property type="project" value="UniProtKB-UniRule"/>
</dbReference>
<keyword evidence="12" id="KW-1185">Reference proteome</keyword>
<dbReference type="EMBL" id="CP001279">
    <property type="protein sequence ID" value="ACM92927.1"/>
    <property type="molecule type" value="Genomic_DNA"/>
</dbReference>
<keyword evidence="9" id="KW-1133">Transmembrane helix</keyword>
<dbReference type="GO" id="GO:0043842">
    <property type="term" value="F:Kdo transferase activity"/>
    <property type="evidence" value="ECO:0007669"/>
    <property type="project" value="UniProtKB-EC"/>
</dbReference>
<comment type="pathway">
    <text evidence="1 9">Bacterial outer membrane biogenesis; LPS core biosynthesis.</text>
</comment>
<comment type="similarity">
    <text evidence="9">Belongs to the glycosyltransferase group 1 family.</text>
</comment>
<evidence type="ECO:0000259" key="10">
    <source>
        <dbReference type="Pfam" id="PF04413"/>
    </source>
</evidence>
<dbReference type="NCBIfam" id="NF004389">
    <property type="entry name" value="PRK05749.1-5"/>
    <property type="match status" value="1"/>
</dbReference>
<accession>B9L657</accession>
<evidence type="ECO:0000256" key="9">
    <source>
        <dbReference type="RuleBase" id="RU365103"/>
    </source>
</evidence>
<keyword evidence="9" id="KW-0472">Membrane</keyword>
<keyword evidence="9" id="KW-0812">Transmembrane</keyword>
<evidence type="ECO:0000256" key="5">
    <source>
        <dbReference type="ARBA" id="ARBA00031445"/>
    </source>
</evidence>
<dbReference type="InterPro" id="IPR007507">
    <property type="entry name" value="Glycos_transf_N"/>
</dbReference>
<dbReference type="CAZy" id="GT30">
    <property type="family name" value="Glycosyltransferase Family 30"/>
</dbReference>
<protein>
    <recommendedName>
        <fullName evidence="3 9">3-deoxy-D-manno-octulosonic acid transferase</fullName>
        <shortName evidence="9">Kdo transferase</shortName>
        <ecNumber evidence="2 9">2.4.99.12</ecNumber>
    </recommendedName>
    <alternativeName>
        <fullName evidence="5 9">Lipid IV(A) 3-deoxy-D-manno-octulosonic acid transferase</fullName>
    </alternativeName>
</protein>
<dbReference type="UniPathway" id="UPA00958"/>
<dbReference type="PANTHER" id="PTHR42755">
    <property type="entry name" value="3-DEOXY-MANNO-OCTULOSONATE CYTIDYLYLTRANSFERASE"/>
    <property type="match status" value="1"/>
</dbReference>
<evidence type="ECO:0000256" key="1">
    <source>
        <dbReference type="ARBA" id="ARBA00004713"/>
    </source>
</evidence>
<comment type="subcellular location">
    <subcellularLocation>
        <location evidence="9">Cell membrane</location>
    </subcellularLocation>
</comment>
<evidence type="ECO:0000256" key="3">
    <source>
        <dbReference type="ARBA" id="ARBA00019077"/>
    </source>
</evidence>
<feature type="site" description="Transition state stabilizer" evidence="8">
    <location>
        <position position="118"/>
    </location>
</feature>
<dbReference type="PANTHER" id="PTHR42755:SF1">
    <property type="entry name" value="3-DEOXY-D-MANNO-OCTULOSONIC ACID TRANSFERASE, MITOCHONDRIAL-RELATED"/>
    <property type="match status" value="1"/>
</dbReference>
<dbReference type="GO" id="GO:0009245">
    <property type="term" value="P:lipid A biosynthetic process"/>
    <property type="evidence" value="ECO:0007669"/>
    <property type="project" value="TreeGrafter"/>
</dbReference>
<name>B9L657_NAUPA</name>
<dbReference type="GO" id="GO:0005886">
    <property type="term" value="C:plasma membrane"/>
    <property type="evidence" value="ECO:0007669"/>
    <property type="project" value="UniProtKB-SubCell"/>
</dbReference>
<dbReference type="SUPFAM" id="SSF53756">
    <property type="entry name" value="UDP-Glycosyltransferase/glycogen phosphorylase"/>
    <property type="match status" value="1"/>
</dbReference>
<dbReference type="STRING" id="598659.NAMH_1452"/>
<evidence type="ECO:0000256" key="2">
    <source>
        <dbReference type="ARBA" id="ARBA00012621"/>
    </source>
</evidence>